<dbReference type="Proteomes" id="UP000727407">
    <property type="component" value="Unassembled WGS sequence"/>
</dbReference>
<accession>A0A8J4U0T4</accession>
<evidence type="ECO:0000313" key="2">
    <source>
        <dbReference type="Proteomes" id="UP000727407"/>
    </source>
</evidence>
<comment type="caution">
    <text evidence="1">The sequence shown here is derived from an EMBL/GenBank/DDBJ whole genome shotgun (WGS) entry which is preliminary data.</text>
</comment>
<gene>
    <name evidence="1" type="ORF">DAT39_011659</name>
</gene>
<reference evidence="1" key="1">
    <citation type="submission" date="2020-07" db="EMBL/GenBank/DDBJ databases">
        <title>Clarias magur genome sequencing, assembly and annotation.</title>
        <authorList>
            <person name="Kushwaha B."/>
            <person name="Kumar R."/>
            <person name="Das P."/>
            <person name="Joshi C.G."/>
            <person name="Kumar D."/>
            <person name="Nagpure N.S."/>
            <person name="Pandey M."/>
            <person name="Agarwal S."/>
            <person name="Srivastava S."/>
            <person name="Singh M."/>
            <person name="Sahoo L."/>
            <person name="Jayasankar P."/>
            <person name="Meher P.K."/>
            <person name="Koringa P.G."/>
            <person name="Iquebal M.A."/>
            <person name="Das S.P."/>
            <person name="Bit A."/>
            <person name="Patnaik S."/>
            <person name="Patel N."/>
            <person name="Shah T.M."/>
            <person name="Hinsu A."/>
            <person name="Jena J.K."/>
        </authorList>
    </citation>
    <scope>NUCLEOTIDE SEQUENCE</scope>
    <source>
        <strain evidence="1">CIFAMagur01</strain>
        <tissue evidence="1">Testis</tissue>
    </source>
</reference>
<name>A0A8J4U0T4_CLAMG</name>
<dbReference type="AlphaFoldDB" id="A0A8J4U0T4"/>
<feature type="non-terminal residue" evidence="1">
    <location>
        <position position="1"/>
    </location>
</feature>
<evidence type="ECO:0000313" key="1">
    <source>
        <dbReference type="EMBL" id="KAF5898613.1"/>
    </source>
</evidence>
<proteinExistence type="predicted"/>
<keyword evidence="2" id="KW-1185">Reference proteome</keyword>
<organism evidence="1 2">
    <name type="scientific">Clarias magur</name>
    <name type="common">Asian catfish</name>
    <name type="synonym">Macropteronotus magur</name>
    <dbReference type="NCBI Taxonomy" id="1594786"/>
    <lineage>
        <taxon>Eukaryota</taxon>
        <taxon>Metazoa</taxon>
        <taxon>Chordata</taxon>
        <taxon>Craniata</taxon>
        <taxon>Vertebrata</taxon>
        <taxon>Euteleostomi</taxon>
        <taxon>Actinopterygii</taxon>
        <taxon>Neopterygii</taxon>
        <taxon>Teleostei</taxon>
        <taxon>Ostariophysi</taxon>
        <taxon>Siluriformes</taxon>
        <taxon>Clariidae</taxon>
        <taxon>Clarias</taxon>
    </lineage>
</organism>
<dbReference type="EMBL" id="QNUK01000194">
    <property type="protein sequence ID" value="KAF5898613.1"/>
    <property type="molecule type" value="Genomic_DNA"/>
</dbReference>
<protein>
    <submittedName>
        <fullName evidence="1">Uncharacterized protein</fullName>
    </submittedName>
</protein>
<sequence>AAISLCHDASESITFTIQEGLTSGLQAQSDALKCNCFSAPRKVRRISFLGVISLQAHPMSDRSSVTAQVE</sequence>